<sequence>MTFKQKYPSYKKLASYLKRDKKSFLGFLLCYQDTIVATTSATSRRQDLEYTWIRVTSSGLRQARRITRYNKLVTTPGSLFGHYNFVIDKDLLILEKESIMCLLLGMPFII</sequence>
<dbReference type="Proteomes" id="UP000789702">
    <property type="component" value="Unassembled WGS sequence"/>
</dbReference>
<reference evidence="1" key="1">
    <citation type="submission" date="2021-06" db="EMBL/GenBank/DDBJ databases">
        <authorList>
            <person name="Kallberg Y."/>
            <person name="Tangrot J."/>
            <person name="Rosling A."/>
        </authorList>
    </citation>
    <scope>NUCLEOTIDE SEQUENCE</scope>
    <source>
        <strain evidence="1">IL203A</strain>
    </source>
</reference>
<keyword evidence="2" id="KW-1185">Reference proteome</keyword>
<accession>A0ACA9JV45</accession>
<dbReference type="EMBL" id="CAJVPU010000012">
    <property type="protein sequence ID" value="CAG8437820.1"/>
    <property type="molecule type" value="Genomic_DNA"/>
</dbReference>
<organism evidence="1 2">
    <name type="scientific">Dentiscutata heterogama</name>
    <dbReference type="NCBI Taxonomy" id="1316150"/>
    <lineage>
        <taxon>Eukaryota</taxon>
        <taxon>Fungi</taxon>
        <taxon>Fungi incertae sedis</taxon>
        <taxon>Mucoromycota</taxon>
        <taxon>Glomeromycotina</taxon>
        <taxon>Glomeromycetes</taxon>
        <taxon>Diversisporales</taxon>
        <taxon>Gigasporaceae</taxon>
        <taxon>Dentiscutata</taxon>
    </lineage>
</organism>
<proteinExistence type="predicted"/>
<gene>
    <name evidence="1" type="ORF">DHETER_LOCUS35</name>
</gene>
<evidence type="ECO:0000313" key="2">
    <source>
        <dbReference type="Proteomes" id="UP000789702"/>
    </source>
</evidence>
<protein>
    <submittedName>
        <fullName evidence="1">6017_t:CDS:1</fullName>
    </submittedName>
</protein>
<name>A0ACA9JV45_9GLOM</name>
<comment type="caution">
    <text evidence="1">The sequence shown here is derived from an EMBL/GenBank/DDBJ whole genome shotgun (WGS) entry which is preliminary data.</text>
</comment>
<evidence type="ECO:0000313" key="1">
    <source>
        <dbReference type="EMBL" id="CAG8437820.1"/>
    </source>
</evidence>